<evidence type="ECO:0000256" key="1">
    <source>
        <dbReference type="SAM" id="MobiDB-lite"/>
    </source>
</evidence>
<reference evidence="3" key="2">
    <citation type="submission" date="2019-06" db="EMBL/GenBank/DDBJ databases">
        <title>Genomics analysis of Aphanomyces spp. identifies a new class of oomycete effector associated with host adaptation.</title>
        <authorList>
            <person name="Gaulin E."/>
        </authorList>
    </citation>
    <scope>NUCLEOTIDE SEQUENCE</scope>
    <source>
        <strain evidence="3">CBS 578.67</strain>
    </source>
</reference>
<accession>A0A485KTN6</accession>
<keyword evidence="5" id="KW-1185">Reference proteome</keyword>
<feature type="transmembrane region" description="Helical" evidence="2">
    <location>
        <begin position="130"/>
        <end position="149"/>
    </location>
</feature>
<reference evidence="4 5" key="1">
    <citation type="submission" date="2019-03" db="EMBL/GenBank/DDBJ databases">
        <authorList>
            <person name="Gaulin E."/>
            <person name="Dumas B."/>
        </authorList>
    </citation>
    <scope>NUCLEOTIDE SEQUENCE [LARGE SCALE GENOMIC DNA]</scope>
    <source>
        <strain evidence="4">CBS 568.67</strain>
    </source>
</reference>
<feature type="compositionally biased region" description="Acidic residues" evidence="1">
    <location>
        <begin position="159"/>
        <end position="170"/>
    </location>
</feature>
<feature type="region of interest" description="Disordered" evidence="1">
    <location>
        <begin position="276"/>
        <end position="300"/>
    </location>
</feature>
<keyword evidence="2" id="KW-0812">Transmembrane</keyword>
<feature type="compositionally biased region" description="Basic and acidic residues" evidence="1">
    <location>
        <begin position="217"/>
        <end position="232"/>
    </location>
</feature>
<evidence type="ECO:0000313" key="4">
    <source>
        <dbReference type="EMBL" id="VFT88336.1"/>
    </source>
</evidence>
<feature type="compositionally biased region" description="Acidic residues" evidence="1">
    <location>
        <begin position="276"/>
        <end position="285"/>
    </location>
</feature>
<dbReference type="EMBL" id="CAADRA010005304">
    <property type="protein sequence ID" value="VFT88336.1"/>
    <property type="molecule type" value="Genomic_DNA"/>
</dbReference>
<evidence type="ECO:0000313" key="3">
    <source>
        <dbReference type="EMBL" id="KAF0697892.1"/>
    </source>
</evidence>
<dbReference type="AlphaFoldDB" id="A0A485KTN6"/>
<keyword evidence="2" id="KW-0472">Membrane</keyword>
<evidence type="ECO:0000313" key="5">
    <source>
        <dbReference type="Proteomes" id="UP000332933"/>
    </source>
</evidence>
<organism evidence="4 5">
    <name type="scientific">Aphanomyces stellatus</name>
    <dbReference type="NCBI Taxonomy" id="120398"/>
    <lineage>
        <taxon>Eukaryota</taxon>
        <taxon>Sar</taxon>
        <taxon>Stramenopiles</taxon>
        <taxon>Oomycota</taxon>
        <taxon>Saprolegniomycetes</taxon>
        <taxon>Saprolegniales</taxon>
        <taxon>Verrucalvaceae</taxon>
        <taxon>Aphanomyces</taxon>
    </lineage>
</organism>
<dbReference type="EMBL" id="VJMH01005283">
    <property type="protein sequence ID" value="KAF0697892.1"/>
    <property type="molecule type" value="Genomic_DNA"/>
</dbReference>
<gene>
    <name evidence="4" type="primary">Aste57867_11475</name>
    <name evidence="3" type="ORF">As57867_011432</name>
    <name evidence="4" type="ORF">ASTE57867_11475</name>
</gene>
<dbReference type="Proteomes" id="UP000332933">
    <property type="component" value="Unassembled WGS sequence"/>
</dbReference>
<name>A0A485KTN6_9STRA</name>
<feature type="region of interest" description="Disordered" evidence="1">
    <location>
        <begin position="157"/>
        <end position="176"/>
    </location>
</feature>
<sequence length="300" mass="32219">MFVTSGRANGTHLDSIGLLAIAASPSSASSVCDAPVCLEGDITVMRCNESHTTLCAPCRTRRQDGRIACHRDAASAAACARHLGGEWCQPVHGRRLDDTKPTTTASPASISTTTAVTDKNDQVVSSKTTLYTIACVGMCCLVLALYGVLRWVNRTRPDDGDDVLDDDGDEDVTHGDAKTHHIAPHEVITTDKIANSGLLIGGPPPETLSMPPLEAMSEPRKDSIESSRQPSFDHKATYSMFHTVGRISLQQLSSHQHGDVASSALDSGIVFIMEESEVWEEDEENPDRASSRSTPRSHKA</sequence>
<protein>
    <submittedName>
        <fullName evidence="4">Aste57867_11475 protein</fullName>
    </submittedName>
</protein>
<evidence type="ECO:0000256" key="2">
    <source>
        <dbReference type="SAM" id="Phobius"/>
    </source>
</evidence>
<feature type="region of interest" description="Disordered" evidence="1">
    <location>
        <begin position="196"/>
        <end position="232"/>
    </location>
</feature>
<proteinExistence type="predicted"/>
<keyword evidence="2" id="KW-1133">Transmembrane helix</keyword>